<dbReference type="GO" id="GO:0003743">
    <property type="term" value="F:translation initiation factor activity"/>
    <property type="evidence" value="ECO:0007669"/>
    <property type="project" value="UniProtKB-KW"/>
</dbReference>
<accession>A0AAV1UB03</accession>
<feature type="region of interest" description="Disordered" evidence="4">
    <location>
        <begin position="238"/>
        <end position="430"/>
    </location>
</feature>
<comment type="caution">
    <text evidence="6">The sequence shown here is derived from an EMBL/GenBank/DDBJ whole genome shotgun (WGS) entry which is preliminary data.</text>
</comment>
<feature type="compositionally biased region" description="Basic and acidic residues" evidence="4">
    <location>
        <begin position="978"/>
        <end position="993"/>
    </location>
</feature>
<dbReference type="Proteomes" id="UP001162060">
    <property type="component" value="Unassembled WGS sequence"/>
</dbReference>
<feature type="compositionally biased region" description="Basic and acidic residues" evidence="4">
    <location>
        <begin position="540"/>
        <end position="558"/>
    </location>
</feature>
<dbReference type="GO" id="GO:0016281">
    <property type="term" value="C:eukaryotic translation initiation factor 4F complex"/>
    <property type="evidence" value="ECO:0007669"/>
    <property type="project" value="TreeGrafter"/>
</dbReference>
<name>A0AAV1UB03_9STRA</name>
<feature type="compositionally biased region" description="Basic and acidic residues" evidence="4">
    <location>
        <begin position="29"/>
        <end position="45"/>
    </location>
</feature>
<organism evidence="6 7">
    <name type="scientific">Peronospora matthiolae</name>
    <dbReference type="NCBI Taxonomy" id="2874970"/>
    <lineage>
        <taxon>Eukaryota</taxon>
        <taxon>Sar</taxon>
        <taxon>Stramenopiles</taxon>
        <taxon>Oomycota</taxon>
        <taxon>Peronosporomycetes</taxon>
        <taxon>Peronosporales</taxon>
        <taxon>Peronosporaceae</taxon>
        <taxon>Peronospora</taxon>
    </lineage>
</organism>
<dbReference type="GO" id="GO:0003729">
    <property type="term" value="F:mRNA binding"/>
    <property type="evidence" value="ECO:0007669"/>
    <property type="project" value="TreeGrafter"/>
</dbReference>
<evidence type="ECO:0000313" key="6">
    <source>
        <dbReference type="EMBL" id="CAK7931167.1"/>
    </source>
</evidence>
<feature type="compositionally biased region" description="Basic and acidic residues" evidence="4">
    <location>
        <begin position="253"/>
        <end position="272"/>
    </location>
</feature>
<evidence type="ECO:0000256" key="1">
    <source>
        <dbReference type="ARBA" id="ARBA00005775"/>
    </source>
</evidence>
<dbReference type="Pfam" id="PF02847">
    <property type="entry name" value="MA3"/>
    <property type="match status" value="1"/>
</dbReference>
<dbReference type="PANTHER" id="PTHR23253">
    <property type="entry name" value="EUKARYOTIC TRANSLATION INITIATION FACTOR 4 GAMMA"/>
    <property type="match status" value="1"/>
</dbReference>
<evidence type="ECO:0000256" key="3">
    <source>
        <dbReference type="ARBA" id="ARBA00022917"/>
    </source>
</evidence>
<feature type="compositionally biased region" description="Basic residues" evidence="4">
    <location>
        <begin position="110"/>
        <end position="123"/>
    </location>
</feature>
<feature type="compositionally biased region" description="Polar residues" evidence="4">
    <location>
        <begin position="1"/>
        <end position="10"/>
    </location>
</feature>
<feature type="compositionally biased region" description="Polar residues" evidence="4">
    <location>
        <begin position="1060"/>
        <end position="1069"/>
    </location>
</feature>
<sequence>MKPQHPSSTSGHGGYGQHGGAPHPRGNAHHLEYRPKSAHQHDARPHAQMTSPGPDGMDANAAVFKLGGSSYNLQPTAPAFNGSMNYGPALPMHNQPGMSQQMRGPLGNHQHQHHHQQQHHQHHQQQQYPNQHPRMRGLPRGAAMHQYPQQLVPGGGMNAGAPGFYPPNMLMPPMYMDLSQSYYMGTTQMYNNAPSMQAMPMGMAGMPMPVPSPPKRESKRLDIIDPYTGLAITVNSNSSVGRTSSISSATTAKDIHVDAGEQKKSQEKKSTSVEELPVTSPAPNVSTADAKQDGAATSVTKSPEESLVSKSASRDPEPASHPAKGLEPTRGTNGVKETESVGKAAVEMSGFKTSESTSFTTRQTTTTITSASTKMSSPKRQMQSAKDPAEETFTAKQPESVPSNEKGSSQDVGTPTLQQEALPGKENDNVTNVREMTSASTIGQATAVGVGSPANSGGKSTYSLELMTSFREQYKDLPATTTDSDWPSMEIFSEAAVSRGGSRGGRGGAGWERGDKLAGGSGRLGARSSSGGGQWARSQDLPKRTGRAEHGGRGERGATPDLPLLDGPVKPLTRSANRWIPTKNTSTLEVTKKNVNGIMNKMTREKFERLAGQLTSINMESLEMLQAVIKIIFDKAVGEPHFCDMYADLCVHLETNWKVWSFLKIVQNDDDKTFYWTAMSDSDSEVVGPFDTVSGALESASSDEFEPVPAPSNMKLSEVRVRHHKFVKVWVHEDPTKPQYYWSGQDLDDLGDDQVLNGPFESHEQASRVALKSCSFRRILLNACQEEFEKDNIYEELEQKFRRDKEEGKITPQMATDYEEKRLIMKLRMLGNIRFIGELYRKGMLQERIMHECIMKLMDVRLNSDGVLTCVHPNDPPDEESIESLAKLLTTMGKDLDKHGAQGGMPSYFRYLESKLVKDKRLSSRITFMIKDVIELRQHKWEPRRKELKQKTLTEIRKEAEREARAPPSSAPSGGGRGRGDRDQFRSDRRANAPREGYNNSRSTMAPVYQHSQSMNSRGSNNQQMTFIRGIGARDDSVQTGPSGRPAHFGMSARQGGRGNNASPASFSGSRRGPAAAVVKKPQSPTHTKVIAPLDDEIRGSIGKKAKSIAEEYALISDLKEADLCLVEIQKKHTNHEDVNRVFAFEILKGAIDAKAELRAKMVDLLEKLSLETKSLTFVGIRYAIERMVAICGDLWCDVPKLHEQMADFVIRFMKNSSLTSVSLDWVLGKCLQSVDKAAMEELIDGGFLAALLGEILKLLKSTDVGKATKEIRATNVTVLSVFPSHKQSANDMQEWISKYDLEAVFSLEPAFGLVSHVKNASSYDEVVSFIENNIPDTLLNDPFFATYTCLFILNLSKEDEQLSAERCMLLTGFCGSPDTQARLVSAIFQTRSDNDVVKKLLKHLVKEGAVVPLAFSKWLEMPNDNSVSRKRVQEELGQFVEELARTK</sequence>
<proteinExistence type="inferred from homology"/>
<protein>
    <recommendedName>
        <fullName evidence="5">MI domain-containing protein</fullName>
    </recommendedName>
</protein>
<reference evidence="6" key="1">
    <citation type="submission" date="2024-01" db="EMBL/GenBank/DDBJ databases">
        <authorList>
            <person name="Webb A."/>
        </authorList>
    </citation>
    <scope>NUCLEOTIDE SEQUENCE</scope>
    <source>
        <strain evidence="6">Pm1</strain>
    </source>
</reference>
<comment type="similarity">
    <text evidence="1">Belongs to the eukaryotic initiation factor 4G family.</text>
</comment>
<dbReference type="InterPro" id="IPR016024">
    <property type="entry name" value="ARM-type_fold"/>
</dbReference>
<dbReference type="EMBL" id="CAKLBY020000172">
    <property type="protein sequence ID" value="CAK7931167.1"/>
    <property type="molecule type" value="Genomic_DNA"/>
</dbReference>
<feature type="compositionally biased region" description="Polar residues" evidence="4">
    <location>
        <begin position="238"/>
        <end position="251"/>
    </location>
</feature>
<evidence type="ECO:0000259" key="5">
    <source>
        <dbReference type="PROSITE" id="PS51366"/>
    </source>
</evidence>
<feature type="domain" description="MI" evidence="5">
    <location>
        <begin position="1101"/>
        <end position="1229"/>
    </location>
</feature>
<dbReference type="SUPFAM" id="SSF48371">
    <property type="entry name" value="ARM repeat"/>
    <property type="match status" value="2"/>
</dbReference>
<dbReference type="InterPro" id="IPR003890">
    <property type="entry name" value="MIF4G-like_typ-3"/>
</dbReference>
<feature type="region of interest" description="Disordered" evidence="4">
    <location>
        <begin position="1"/>
        <end position="61"/>
    </location>
</feature>
<feature type="region of interest" description="Disordered" evidence="4">
    <location>
        <begin position="1034"/>
        <end position="1088"/>
    </location>
</feature>
<evidence type="ECO:0000256" key="4">
    <source>
        <dbReference type="SAM" id="MobiDB-lite"/>
    </source>
</evidence>
<dbReference type="InterPro" id="IPR003891">
    <property type="entry name" value="Initiation_fac_eIF4g_MI"/>
</dbReference>
<keyword evidence="3" id="KW-0648">Protein biosynthesis</keyword>
<dbReference type="Gene3D" id="1.25.40.180">
    <property type="match status" value="3"/>
</dbReference>
<feature type="compositionally biased region" description="Gly residues" evidence="4">
    <location>
        <begin position="501"/>
        <end position="523"/>
    </location>
</feature>
<feature type="region of interest" description="Disordered" evidence="4">
    <location>
        <begin position="958"/>
        <end position="1005"/>
    </location>
</feature>
<feature type="region of interest" description="Disordered" evidence="4">
    <location>
        <begin position="497"/>
        <end position="568"/>
    </location>
</feature>
<evidence type="ECO:0000313" key="7">
    <source>
        <dbReference type="Proteomes" id="UP001162060"/>
    </source>
</evidence>
<feature type="compositionally biased region" description="Low complexity" evidence="4">
    <location>
        <begin position="353"/>
        <end position="376"/>
    </location>
</feature>
<feature type="compositionally biased region" description="Polar residues" evidence="4">
    <location>
        <begin position="281"/>
        <end position="301"/>
    </location>
</feature>
<feature type="region of interest" description="Disordered" evidence="4">
    <location>
        <begin position="87"/>
        <end position="138"/>
    </location>
</feature>
<gene>
    <name evidence="6" type="ORF">PM001_LOCUS16317</name>
</gene>
<dbReference type="Pfam" id="PF02854">
    <property type="entry name" value="MIF4G"/>
    <property type="match status" value="2"/>
</dbReference>
<dbReference type="PANTHER" id="PTHR23253:SF9">
    <property type="entry name" value="EUKARYOTIC TRANSLATION INITIATION FACTOR 4 GAMMA 2"/>
    <property type="match status" value="1"/>
</dbReference>
<evidence type="ECO:0000256" key="2">
    <source>
        <dbReference type="ARBA" id="ARBA00022540"/>
    </source>
</evidence>
<dbReference type="PROSITE" id="PS51366">
    <property type="entry name" value="MI"/>
    <property type="match status" value="1"/>
</dbReference>
<dbReference type="SMART" id="SM00543">
    <property type="entry name" value="MIF4G"/>
    <property type="match status" value="1"/>
</dbReference>
<keyword evidence="2" id="KW-0396">Initiation factor</keyword>
<feature type="compositionally biased region" description="Polar residues" evidence="4">
    <location>
        <begin position="394"/>
        <end position="419"/>
    </location>
</feature>